<evidence type="ECO:0000256" key="7">
    <source>
        <dbReference type="HAMAP-Rule" id="MF_00607"/>
    </source>
</evidence>
<dbReference type="InterPro" id="IPR001737">
    <property type="entry name" value="KsgA/Erm"/>
</dbReference>
<evidence type="ECO:0000256" key="3">
    <source>
        <dbReference type="ARBA" id="ARBA00022603"/>
    </source>
</evidence>
<dbReference type="SUPFAM" id="SSF53335">
    <property type="entry name" value="S-adenosyl-L-methionine-dependent methyltransferases"/>
    <property type="match status" value="1"/>
</dbReference>
<gene>
    <name evidence="7" type="primary">rsmA</name>
    <name evidence="7" type="synonym">ksgA</name>
    <name evidence="10" type="ORF">SAMN04488123_11851</name>
</gene>
<keyword evidence="2 7" id="KW-0698">rRNA processing</keyword>
<feature type="binding site" evidence="7 8">
    <location>
        <position position="31"/>
    </location>
    <ligand>
        <name>S-adenosyl-L-methionine</name>
        <dbReference type="ChEBI" id="CHEBI:59789"/>
    </ligand>
</feature>
<dbReference type="PANTHER" id="PTHR11727:SF7">
    <property type="entry name" value="DIMETHYLADENOSINE TRANSFERASE-RELATED"/>
    <property type="match status" value="1"/>
</dbReference>
<evidence type="ECO:0000313" key="11">
    <source>
        <dbReference type="Proteomes" id="UP000198853"/>
    </source>
</evidence>
<dbReference type="InterPro" id="IPR029063">
    <property type="entry name" value="SAM-dependent_MTases_sf"/>
</dbReference>
<feature type="binding site" evidence="7 8">
    <location>
        <position position="29"/>
    </location>
    <ligand>
        <name>S-adenosyl-L-methionine</name>
        <dbReference type="ChEBI" id="CHEBI:59789"/>
    </ligand>
</feature>
<comment type="catalytic activity">
    <reaction evidence="7">
        <text>adenosine(1518)/adenosine(1519) in 16S rRNA + 4 S-adenosyl-L-methionine = N(6)-dimethyladenosine(1518)/N(6)-dimethyladenosine(1519) in 16S rRNA + 4 S-adenosyl-L-homocysteine + 4 H(+)</text>
        <dbReference type="Rhea" id="RHEA:19609"/>
        <dbReference type="Rhea" id="RHEA-COMP:10232"/>
        <dbReference type="Rhea" id="RHEA-COMP:10233"/>
        <dbReference type="ChEBI" id="CHEBI:15378"/>
        <dbReference type="ChEBI" id="CHEBI:57856"/>
        <dbReference type="ChEBI" id="CHEBI:59789"/>
        <dbReference type="ChEBI" id="CHEBI:74411"/>
        <dbReference type="ChEBI" id="CHEBI:74493"/>
        <dbReference type="EC" id="2.1.1.182"/>
    </reaction>
</comment>
<evidence type="ECO:0000313" key="10">
    <source>
        <dbReference type="EMBL" id="SDJ17392.1"/>
    </source>
</evidence>
<dbReference type="GO" id="GO:0052908">
    <property type="term" value="F:16S rRNA (adenine(1518)-N(6)/adenine(1519)-N(6))-dimethyltransferase activity"/>
    <property type="evidence" value="ECO:0007669"/>
    <property type="project" value="UniProtKB-EC"/>
</dbReference>
<dbReference type="Gene3D" id="3.40.50.150">
    <property type="entry name" value="Vaccinia Virus protein VP39"/>
    <property type="match status" value="1"/>
</dbReference>
<keyword evidence="11" id="KW-1185">Reference proteome</keyword>
<comment type="similarity">
    <text evidence="7">Belongs to the class I-like SAM-binding methyltransferase superfamily. rRNA adenine N(6)-methyltransferase family. RsmA subfamily.</text>
</comment>
<evidence type="ECO:0000256" key="1">
    <source>
        <dbReference type="ARBA" id="ARBA00022490"/>
    </source>
</evidence>
<reference evidence="10 11" key="1">
    <citation type="submission" date="2016-10" db="EMBL/GenBank/DDBJ databases">
        <authorList>
            <person name="de Groot N.N."/>
        </authorList>
    </citation>
    <scope>NUCLEOTIDE SEQUENCE [LARGE SCALE GENOMIC DNA]</scope>
    <source>
        <strain evidence="10 11">DSM 21771</strain>
    </source>
</reference>
<evidence type="ECO:0000256" key="8">
    <source>
        <dbReference type="PROSITE-ProRule" id="PRU01026"/>
    </source>
</evidence>
<dbReference type="InterPro" id="IPR020596">
    <property type="entry name" value="rRNA_Ade_Mease_Trfase_CS"/>
</dbReference>
<dbReference type="AlphaFoldDB" id="A0A1G8RKF0"/>
<dbReference type="PANTHER" id="PTHR11727">
    <property type="entry name" value="DIMETHYLADENOSINE TRANSFERASE"/>
    <property type="match status" value="1"/>
</dbReference>
<feature type="binding site" evidence="7 8">
    <location>
        <position position="77"/>
    </location>
    <ligand>
        <name>S-adenosyl-L-methionine</name>
        <dbReference type="ChEBI" id="CHEBI:59789"/>
    </ligand>
</feature>
<dbReference type="Gene3D" id="1.10.8.100">
    <property type="entry name" value="Ribosomal RNA adenine dimethylase-like, domain 2"/>
    <property type="match status" value="1"/>
</dbReference>
<keyword evidence="3 7" id="KW-0489">Methyltransferase</keyword>
<keyword evidence="6 7" id="KW-0694">RNA-binding</keyword>
<dbReference type="RefSeq" id="WP_090399544.1">
    <property type="nucleotide sequence ID" value="NZ_FNEN01000018.1"/>
</dbReference>
<protein>
    <recommendedName>
        <fullName evidence="7">Ribosomal RNA small subunit methyltransferase A</fullName>
        <ecNumber evidence="7">2.1.1.182</ecNumber>
    </recommendedName>
    <alternativeName>
        <fullName evidence="7">16S rRNA (adenine(1518)-N(6)/adenine(1519)-N(6))-dimethyltransferase</fullName>
    </alternativeName>
    <alternativeName>
        <fullName evidence="7">16S rRNA dimethyladenosine transferase</fullName>
    </alternativeName>
    <alternativeName>
        <fullName evidence="7">16S rRNA dimethylase</fullName>
    </alternativeName>
    <alternativeName>
        <fullName evidence="7">S-adenosylmethionine-6-N', N'-adenosyl(rRNA) dimethyltransferase</fullName>
    </alternativeName>
</protein>
<evidence type="ECO:0000256" key="2">
    <source>
        <dbReference type="ARBA" id="ARBA00022552"/>
    </source>
</evidence>
<sequence length="293" mass="32419">MSQAIATPSRTRAILEKHNLAYKKSLGQNFIIDGNILRRLVEASEVTTADGVIEVGPGLGALTEQFARRAKKVVAYEIDQRLLPVLEDTLAPYENTSIHHQDILEADLQALFADEFKDTTHVVAAGNLPYYVTTPIIMMFLEQRLPIKTLTVMIQKEVGERLAAAPGTKAYGSLSLAAQYYAETETILKVPATVFMPRPNVDSTIVRFRVREAPPVQVGDERLLFSVIRAAFAQRRKTLANNLIRWIEEKTGDQSALPAAFDVAGIESRRRAETLTLAEFAALTEALATEQVI</sequence>
<evidence type="ECO:0000256" key="4">
    <source>
        <dbReference type="ARBA" id="ARBA00022679"/>
    </source>
</evidence>
<dbReference type="InterPro" id="IPR020598">
    <property type="entry name" value="rRNA_Ade_methylase_Trfase_N"/>
</dbReference>
<dbReference type="InterPro" id="IPR011530">
    <property type="entry name" value="rRNA_adenine_dimethylase"/>
</dbReference>
<dbReference type="FunFam" id="3.40.50.150:FF:000023">
    <property type="entry name" value="Ribosomal RNA small subunit methyltransferase A"/>
    <property type="match status" value="1"/>
</dbReference>
<dbReference type="HAMAP" id="MF_00607">
    <property type="entry name" value="16SrRNA_methyltr_A"/>
    <property type="match status" value="1"/>
</dbReference>
<keyword evidence="4 7" id="KW-0808">Transferase</keyword>
<organism evidence="10 11">
    <name type="scientific">Natribacillus halophilus</name>
    <dbReference type="NCBI Taxonomy" id="549003"/>
    <lineage>
        <taxon>Bacteria</taxon>
        <taxon>Bacillati</taxon>
        <taxon>Bacillota</taxon>
        <taxon>Bacilli</taxon>
        <taxon>Bacillales</taxon>
        <taxon>Bacillaceae</taxon>
        <taxon>Natribacillus</taxon>
    </lineage>
</organism>
<evidence type="ECO:0000256" key="6">
    <source>
        <dbReference type="ARBA" id="ARBA00022884"/>
    </source>
</evidence>
<dbReference type="InterPro" id="IPR023165">
    <property type="entry name" value="rRNA_Ade_diMease-like_C"/>
</dbReference>
<dbReference type="EMBL" id="FNEN01000018">
    <property type="protein sequence ID" value="SDJ17392.1"/>
    <property type="molecule type" value="Genomic_DNA"/>
</dbReference>
<dbReference type="GO" id="GO:0003723">
    <property type="term" value="F:RNA binding"/>
    <property type="evidence" value="ECO:0007669"/>
    <property type="project" value="UniProtKB-UniRule"/>
</dbReference>
<proteinExistence type="inferred from homology"/>
<dbReference type="PROSITE" id="PS01131">
    <property type="entry name" value="RRNA_A_DIMETH"/>
    <property type="match status" value="1"/>
</dbReference>
<dbReference type="NCBIfam" id="TIGR00755">
    <property type="entry name" value="ksgA"/>
    <property type="match status" value="1"/>
</dbReference>
<accession>A0A1G8RKF0</accession>
<comment type="subcellular location">
    <subcellularLocation>
        <location evidence="7">Cytoplasm</location>
    </subcellularLocation>
</comment>
<dbReference type="EC" id="2.1.1.182" evidence="7"/>
<dbReference type="Pfam" id="PF00398">
    <property type="entry name" value="RrnaAD"/>
    <property type="match status" value="1"/>
</dbReference>
<dbReference type="Proteomes" id="UP000198853">
    <property type="component" value="Unassembled WGS sequence"/>
</dbReference>
<dbReference type="PROSITE" id="PS51689">
    <property type="entry name" value="SAM_RNA_A_N6_MT"/>
    <property type="match status" value="1"/>
</dbReference>
<feature type="binding site" evidence="7 8">
    <location>
        <position position="56"/>
    </location>
    <ligand>
        <name>S-adenosyl-L-methionine</name>
        <dbReference type="ChEBI" id="CHEBI:59789"/>
    </ligand>
</feature>
<feature type="binding site" evidence="7 8">
    <location>
        <position position="127"/>
    </location>
    <ligand>
        <name>S-adenosyl-L-methionine</name>
        <dbReference type="ChEBI" id="CHEBI:59789"/>
    </ligand>
</feature>
<feature type="binding site" evidence="7 8">
    <location>
        <position position="102"/>
    </location>
    <ligand>
        <name>S-adenosyl-L-methionine</name>
        <dbReference type="ChEBI" id="CHEBI:59789"/>
    </ligand>
</feature>
<evidence type="ECO:0000256" key="5">
    <source>
        <dbReference type="ARBA" id="ARBA00022691"/>
    </source>
</evidence>
<name>A0A1G8RKF0_9BACI</name>
<comment type="function">
    <text evidence="7">Specifically dimethylates two adjacent adenosines (A1518 and A1519) in the loop of a conserved hairpin near the 3'-end of 16S rRNA in the 30S particle. May play a critical role in biogenesis of 30S subunits.</text>
</comment>
<keyword evidence="5 7" id="KW-0949">S-adenosyl-L-methionine</keyword>
<dbReference type="SMART" id="SM00650">
    <property type="entry name" value="rADc"/>
    <property type="match status" value="1"/>
</dbReference>
<dbReference type="GO" id="GO:0005829">
    <property type="term" value="C:cytosol"/>
    <property type="evidence" value="ECO:0007669"/>
    <property type="project" value="TreeGrafter"/>
</dbReference>
<feature type="domain" description="Ribosomal RNA adenine methylase transferase N-terminal" evidence="9">
    <location>
        <begin position="36"/>
        <end position="212"/>
    </location>
</feature>
<evidence type="ECO:0000259" key="9">
    <source>
        <dbReference type="SMART" id="SM00650"/>
    </source>
</evidence>
<dbReference type="CDD" id="cd02440">
    <property type="entry name" value="AdoMet_MTases"/>
    <property type="match status" value="1"/>
</dbReference>
<dbReference type="OrthoDB" id="9814755at2"/>
<keyword evidence="1 7" id="KW-0963">Cytoplasm</keyword>